<evidence type="ECO:0000256" key="1">
    <source>
        <dbReference type="SAM" id="SignalP"/>
    </source>
</evidence>
<organism evidence="2 3">
    <name type="scientific">Mesorhabditis spiculigera</name>
    <dbReference type="NCBI Taxonomy" id="96644"/>
    <lineage>
        <taxon>Eukaryota</taxon>
        <taxon>Metazoa</taxon>
        <taxon>Ecdysozoa</taxon>
        <taxon>Nematoda</taxon>
        <taxon>Chromadorea</taxon>
        <taxon>Rhabditida</taxon>
        <taxon>Rhabditina</taxon>
        <taxon>Rhabditomorpha</taxon>
        <taxon>Rhabditoidea</taxon>
        <taxon>Rhabditidae</taxon>
        <taxon>Mesorhabditinae</taxon>
        <taxon>Mesorhabditis</taxon>
    </lineage>
</organism>
<evidence type="ECO:0008006" key="4">
    <source>
        <dbReference type="Google" id="ProtNLM"/>
    </source>
</evidence>
<dbReference type="EMBL" id="CATQJA010001648">
    <property type="protein sequence ID" value="CAJ0568066.1"/>
    <property type="molecule type" value="Genomic_DNA"/>
</dbReference>
<name>A0AA36CGR1_9BILA</name>
<evidence type="ECO:0000313" key="3">
    <source>
        <dbReference type="Proteomes" id="UP001177023"/>
    </source>
</evidence>
<keyword evidence="1" id="KW-0732">Signal</keyword>
<reference evidence="2" key="1">
    <citation type="submission" date="2023-06" db="EMBL/GenBank/DDBJ databases">
        <authorList>
            <person name="Delattre M."/>
        </authorList>
    </citation>
    <scope>NUCLEOTIDE SEQUENCE</scope>
    <source>
        <strain evidence="2">AF72</strain>
    </source>
</reference>
<feature type="non-terminal residue" evidence="2">
    <location>
        <position position="182"/>
    </location>
</feature>
<comment type="caution">
    <text evidence="2">The sequence shown here is derived from an EMBL/GenBank/DDBJ whole genome shotgun (WGS) entry which is preliminary data.</text>
</comment>
<dbReference type="Proteomes" id="UP001177023">
    <property type="component" value="Unassembled WGS sequence"/>
</dbReference>
<evidence type="ECO:0000313" key="2">
    <source>
        <dbReference type="EMBL" id="CAJ0568066.1"/>
    </source>
</evidence>
<gene>
    <name evidence="2" type="ORF">MSPICULIGERA_LOCUS6593</name>
</gene>
<keyword evidence="3" id="KW-1185">Reference proteome</keyword>
<feature type="signal peptide" evidence="1">
    <location>
        <begin position="1"/>
        <end position="20"/>
    </location>
</feature>
<dbReference type="AlphaFoldDB" id="A0AA36CGR1"/>
<protein>
    <recommendedName>
        <fullName evidence="4">Secreted protein</fullName>
    </recommendedName>
</protein>
<feature type="chain" id="PRO_5041393112" description="Secreted protein" evidence="1">
    <location>
        <begin position="21"/>
        <end position="182"/>
    </location>
</feature>
<proteinExistence type="predicted"/>
<sequence>MAFWRANFVLLPILFSVAVADTELPIDQEVRDGLHEAMDHTRLVCSFFHQIFLEEAIADAEFPDYKRYLDDFVKETCGAANTCKVPKGVCQKSAPGLQLAFQARNVTNVRRVAQVLVEDKNPKKLFACGTSGGLSNLRDKRLEVPGEDLREKADWSTQPFGIRYRSGGRCDARIKRVGMGRQ</sequence>
<accession>A0AA36CGR1</accession>